<sequence length="88" mass="9438">MVILDYTFTGWGGKFPAERDNQLTQRLADAGAWACPVAPRDLILEGGGIETDGEGTLLTTEACLLNSNRNPTLSRAQIEAQLGEGFRG</sequence>
<dbReference type="KEGG" id="hsr:HSBAA_24990"/>
<keyword evidence="1" id="KW-0378">Hydrolase</keyword>
<dbReference type="Pfam" id="PF04371">
    <property type="entry name" value="PAD_porph"/>
    <property type="match status" value="1"/>
</dbReference>
<accession>A0A455U7M3</accession>
<proteinExistence type="predicted"/>
<dbReference type="EMBL" id="AP019514">
    <property type="protein sequence ID" value="BBI61193.1"/>
    <property type="molecule type" value="Genomic_DNA"/>
</dbReference>
<organism evidence="2 3">
    <name type="scientific">Vreelandella sulfidaeris</name>
    <dbReference type="NCBI Taxonomy" id="115553"/>
    <lineage>
        <taxon>Bacteria</taxon>
        <taxon>Pseudomonadati</taxon>
        <taxon>Pseudomonadota</taxon>
        <taxon>Gammaproteobacteria</taxon>
        <taxon>Oceanospirillales</taxon>
        <taxon>Halomonadaceae</taxon>
        <taxon>Vreelandella</taxon>
    </lineage>
</organism>
<dbReference type="GO" id="GO:0004668">
    <property type="term" value="F:protein-arginine deiminase activity"/>
    <property type="evidence" value="ECO:0007669"/>
    <property type="project" value="InterPro"/>
</dbReference>
<gene>
    <name evidence="2" type="ORF">HSBAA_24990</name>
</gene>
<evidence type="ECO:0000256" key="1">
    <source>
        <dbReference type="ARBA" id="ARBA00022801"/>
    </source>
</evidence>
<dbReference type="InterPro" id="IPR007466">
    <property type="entry name" value="Peptidyl-Arg-deiminase_porph"/>
</dbReference>
<reference evidence="2 3" key="1">
    <citation type="journal article" date="2019" name="Microbiol. Resour. Announc.">
        <title>Complete Genome Sequence of Halomonas sulfidaeris Strain Esulfide1 Isolated from a Metal Sulfide Rock at a Depth of 2,200 Meters, Obtained Using Nanopore Sequencing.</title>
        <authorList>
            <person name="Saito M."/>
            <person name="Nishigata A."/>
            <person name="Galipon J."/>
            <person name="Arakawa K."/>
        </authorList>
    </citation>
    <scope>NUCLEOTIDE SEQUENCE [LARGE SCALE GENOMIC DNA]</scope>
    <source>
        <strain evidence="2 3">ATCC BAA-803</strain>
    </source>
</reference>
<dbReference type="GO" id="GO:0009446">
    <property type="term" value="P:putrescine biosynthetic process"/>
    <property type="evidence" value="ECO:0007669"/>
    <property type="project" value="InterPro"/>
</dbReference>
<evidence type="ECO:0000313" key="3">
    <source>
        <dbReference type="Proteomes" id="UP000320231"/>
    </source>
</evidence>
<dbReference type="AlphaFoldDB" id="A0A455U7M3"/>
<evidence type="ECO:0000313" key="2">
    <source>
        <dbReference type="EMBL" id="BBI61193.1"/>
    </source>
</evidence>
<dbReference type="GO" id="GO:0047632">
    <property type="term" value="F:agmatine deiminase activity"/>
    <property type="evidence" value="ECO:0007669"/>
    <property type="project" value="TreeGrafter"/>
</dbReference>
<dbReference type="Proteomes" id="UP000320231">
    <property type="component" value="Chromosome"/>
</dbReference>
<name>A0A455U7M3_9GAMM</name>
<protein>
    <recommendedName>
        <fullName evidence="4">Agmatine deiminase</fullName>
    </recommendedName>
</protein>
<dbReference type="Gene3D" id="3.75.10.10">
    <property type="entry name" value="L-arginine/glycine Amidinotransferase, Chain A"/>
    <property type="match status" value="1"/>
</dbReference>
<dbReference type="PANTHER" id="PTHR31377">
    <property type="entry name" value="AGMATINE DEIMINASE-RELATED"/>
    <property type="match status" value="1"/>
</dbReference>
<dbReference type="PANTHER" id="PTHR31377:SF0">
    <property type="entry name" value="AGMATINE DEIMINASE-RELATED"/>
    <property type="match status" value="1"/>
</dbReference>
<dbReference type="SUPFAM" id="SSF55909">
    <property type="entry name" value="Pentein"/>
    <property type="match status" value="1"/>
</dbReference>
<evidence type="ECO:0008006" key="4">
    <source>
        <dbReference type="Google" id="ProtNLM"/>
    </source>
</evidence>